<sequence>MGDQGAGLEGVEGKLGYLKLSEAEKKSIKIGRKNASVMAKGKLQAIGKILSDRPAKAEYVKKTLGAIWSPFSGVECKDMGRNRFLFSFYDQASERKAVHNGPWDFNGNLIVMESFKPNKTIDEYEFKTIPIWVRGYGVPMGMMNLDTGKLIGDQI</sequence>
<dbReference type="EMBL" id="JAUUTY010000003">
    <property type="protein sequence ID" value="KAK1667994.1"/>
    <property type="molecule type" value="Genomic_DNA"/>
</dbReference>
<evidence type="ECO:0000313" key="3">
    <source>
        <dbReference type="Proteomes" id="UP001231189"/>
    </source>
</evidence>
<accession>A0AAD8T259</accession>
<dbReference type="PANTHER" id="PTHR31286">
    <property type="entry name" value="GLYCINE-RICH CELL WALL STRUCTURAL PROTEIN 1.8-LIKE"/>
    <property type="match status" value="1"/>
</dbReference>
<dbReference type="Proteomes" id="UP001231189">
    <property type="component" value="Unassembled WGS sequence"/>
</dbReference>
<protein>
    <recommendedName>
        <fullName evidence="1">DUF4283 domain-containing protein</fullName>
    </recommendedName>
</protein>
<evidence type="ECO:0000313" key="2">
    <source>
        <dbReference type="EMBL" id="KAK1667994.1"/>
    </source>
</evidence>
<proteinExistence type="predicted"/>
<feature type="domain" description="DUF4283" evidence="1">
    <location>
        <begin position="46"/>
        <end position="120"/>
    </location>
</feature>
<evidence type="ECO:0000259" key="1">
    <source>
        <dbReference type="Pfam" id="PF14111"/>
    </source>
</evidence>
<keyword evidence="3" id="KW-1185">Reference proteome</keyword>
<name>A0AAD8T259_LOLMU</name>
<dbReference type="Pfam" id="PF14111">
    <property type="entry name" value="DUF4283"/>
    <property type="match status" value="1"/>
</dbReference>
<comment type="caution">
    <text evidence="2">The sequence shown here is derived from an EMBL/GenBank/DDBJ whole genome shotgun (WGS) entry which is preliminary data.</text>
</comment>
<dbReference type="PANTHER" id="PTHR31286:SF180">
    <property type="entry name" value="OS10G0362600 PROTEIN"/>
    <property type="match status" value="1"/>
</dbReference>
<organism evidence="2 3">
    <name type="scientific">Lolium multiflorum</name>
    <name type="common">Italian ryegrass</name>
    <name type="synonym">Lolium perenne subsp. multiflorum</name>
    <dbReference type="NCBI Taxonomy" id="4521"/>
    <lineage>
        <taxon>Eukaryota</taxon>
        <taxon>Viridiplantae</taxon>
        <taxon>Streptophyta</taxon>
        <taxon>Embryophyta</taxon>
        <taxon>Tracheophyta</taxon>
        <taxon>Spermatophyta</taxon>
        <taxon>Magnoliopsida</taxon>
        <taxon>Liliopsida</taxon>
        <taxon>Poales</taxon>
        <taxon>Poaceae</taxon>
        <taxon>BOP clade</taxon>
        <taxon>Pooideae</taxon>
        <taxon>Poodae</taxon>
        <taxon>Poeae</taxon>
        <taxon>Poeae Chloroplast Group 2 (Poeae type)</taxon>
        <taxon>Loliodinae</taxon>
        <taxon>Loliinae</taxon>
        <taxon>Lolium</taxon>
    </lineage>
</organism>
<dbReference type="AlphaFoldDB" id="A0AAD8T259"/>
<dbReference type="InterPro" id="IPR025558">
    <property type="entry name" value="DUF4283"/>
</dbReference>
<reference evidence="2" key="1">
    <citation type="submission" date="2023-07" db="EMBL/GenBank/DDBJ databases">
        <title>A chromosome-level genome assembly of Lolium multiflorum.</title>
        <authorList>
            <person name="Chen Y."/>
            <person name="Copetti D."/>
            <person name="Kolliker R."/>
            <person name="Studer B."/>
        </authorList>
    </citation>
    <scope>NUCLEOTIDE SEQUENCE</scope>
    <source>
        <strain evidence="2">02402/16</strain>
        <tissue evidence="2">Leaf</tissue>
    </source>
</reference>
<dbReference type="InterPro" id="IPR040256">
    <property type="entry name" value="At4g02000-like"/>
</dbReference>
<gene>
    <name evidence="2" type="ORF">QYE76_056153</name>
</gene>